<dbReference type="PANTHER" id="PTHR36558:SF1">
    <property type="entry name" value="RESTRICTION ENDONUCLEASE DOMAIN-CONTAINING PROTEIN-RELATED"/>
    <property type="match status" value="1"/>
</dbReference>
<name>A0A850RFX3_9GAMM</name>
<dbReference type="GO" id="GO:0004519">
    <property type="term" value="F:endonuclease activity"/>
    <property type="evidence" value="ECO:0007669"/>
    <property type="project" value="UniProtKB-KW"/>
</dbReference>
<reference evidence="2 3" key="1">
    <citation type="submission" date="2020-06" db="EMBL/GenBank/DDBJ databases">
        <title>Whole-genome sequence of Allochromatium humboldtianum DSM 21881, type strain.</title>
        <authorList>
            <person name="Kyndt J.A."/>
            <person name="Meyer T.E."/>
        </authorList>
    </citation>
    <scope>NUCLEOTIDE SEQUENCE [LARGE SCALE GENOMIC DNA]</scope>
    <source>
        <strain evidence="2 3">DSM 21881</strain>
    </source>
</reference>
<evidence type="ECO:0000259" key="1">
    <source>
        <dbReference type="Pfam" id="PF05685"/>
    </source>
</evidence>
<dbReference type="Pfam" id="PF05685">
    <property type="entry name" value="Uma2"/>
    <property type="match status" value="1"/>
</dbReference>
<accession>A0A850RFX3</accession>
<organism evidence="2 3">
    <name type="scientific">Allochromatium humboldtianum</name>
    <dbReference type="NCBI Taxonomy" id="504901"/>
    <lineage>
        <taxon>Bacteria</taxon>
        <taxon>Pseudomonadati</taxon>
        <taxon>Pseudomonadota</taxon>
        <taxon>Gammaproteobacteria</taxon>
        <taxon>Chromatiales</taxon>
        <taxon>Chromatiaceae</taxon>
        <taxon>Allochromatium</taxon>
    </lineage>
</organism>
<evidence type="ECO:0000313" key="3">
    <source>
        <dbReference type="Proteomes" id="UP000592294"/>
    </source>
</evidence>
<sequence>MSQQLAHASRLSVEDYLAGEDGADIRHEYIDGELYAMSGASRQHVLIVGNLYAYLRPLLRGTPCQLFANDLKVRLKIAEQDIFYYPDLILACDPDDRETYYCTRPCLLVEVLSESTARIDRREKLLAYQTLPSLMEYLLVDQHQRRVEVYRRAQGWALDVLTEGAVRLDCLDHEVPLDVIYEDVLAPDRRRDA</sequence>
<dbReference type="Gene3D" id="3.90.1570.10">
    <property type="entry name" value="tt1808, chain A"/>
    <property type="match status" value="1"/>
</dbReference>
<dbReference type="CDD" id="cd06260">
    <property type="entry name" value="DUF820-like"/>
    <property type="match status" value="1"/>
</dbReference>
<comment type="caution">
    <text evidence="2">The sequence shown here is derived from an EMBL/GenBank/DDBJ whole genome shotgun (WGS) entry which is preliminary data.</text>
</comment>
<dbReference type="InterPro" id="IPR008538">
    <property type="entry name" value="Uma2"/>
</dbReference>
<keyword evidence="2" id="KW-0255">Endonuclease</keyword>
<keyword evidence="2" id="KW-0378">Hydrolase</keyword>
<keyword evidence="2" id="KW-0540">Nuclease</keyword>
<dbReference type="InterPro" id="IPR012296">
    <property type="entry name" value="Nuclease_put_TT1808"/>
</dbReference>
<dbReference type="InterPro" id="IPR011335">
    <property type="entry name" value="Restrct_endonuc-II-like"/>
</dbReference>
<dbReference type="SUPFAM" id="SSF52980">
    <property type="entry name" value="Restriction endonuclease-like"/>
    <property type="match status" value="1"/>
</dbReference>
<proteinExistence type="predicted"/>
<dbReference type="RefSeq" id="WP_176976577.1">
    <property type="nucleotide sequence ID" value="NZ_JABZEO010000006.1"/>
</dbReference>
<evidence type="ECO:0000313" key="2">
    <source>
        <dbReference type="EMBL" id="NVZ09830.1"/>
    </source>
</evidence>
<feature type="domain" description="Putative restriction endonuclease" evidence="1">
    <location>
        <begin position="13"/>
        <end position="158"/>
    </location>
</feature>
<dbReference type="Proteomes" id="UP000592294">
    <property type="component" value="Unassembled WGS sequence"/>
</dbReference>
<gene>
    <name evidence="2" type="ORF">HW932_11215</name>
</gene>
<dbReference type="AlphaFoldDB" id="A0A850RFX3"/>
<dbReference type="EMBL" id="JABZEO010000006">
    <property type="protein sequence ID" value="NVZ09830.1"/>
    <property type="molecule type" value="Genomic_DNA"/>
</dbReference>
<dbReference type="PANTHER" id="PTHR36558">
    <property type="entry name" value="GLR1098 PROTEIN"/>
    <property type="match status" value="1"/>
</dbReference>
<keyword evidence="3" id="KW-1185">Reference proteome</keyword>
<protein>
    <submittedName>
        <fullName evidence="2">Uma2 family endonuclease</fullName>
    </submittedName>
</protein>